<dbReference type="InterPro" id="IPR040031">
    <property type="entry name" value="Codanin-1"/>
</dbReference>
<dbReference type="PANTHER" id="PTHR28678">
    <property type="entry name" value="CODANIN-1"/>
    <property type="match status" value="1"/>
</dbReference>
<sequence length="832" mass="95836">MGELNVCFQIDTDNRENFPSVAAFQTFKNQRDSFYEIFRIWEKNHSVPGWIFQIALGSKIRTMLTLHNDAINYYHFARLFKSQLLISCIQNRQQTEVEDDESISVLKTLKNVNPKKLDQLQKRLVTPQPSKNQITKPSFPGVQEFFKDFILFAFNPIFYVHLENCLIHEIMELNDTQFNNSEIEDSETIVDERTQQNFITCLSSLRLLAKVLGFLISLPYRSESNNFKELIATQVEIRSKVVPAINLHVCLHNAIALGKLSLTVPWIAKYLAMMDTVSLRLPYYKQILELLYYIYKAVNHFDFSTSDSFISQQTAVLLKSTLSWLFELPNVPKDLYSMWQKIYKVRELRSLKQPDKYHEQKYMLLGESTVSVTSTKCSLDKLDIINERTLRICCPLVGLNVSVSNSNTNLNNYNSNKHITPVSSQLHKSAKSADIKHLELQLEEAFFGGQPASTRKTVDFVSERVASTCVKHICNTLLMASRETNLNIFREILEKKKIEGQLEKFGEQRNITDFKAIVTTDMNTLATNMSKELKEQCEISIPGICELRVTKCIESLLAEDSLTPVKEICAKIATRLAMERIHQWIQSHIVGGSLFIKDMEVELNRFLRNNAPLHPIEEKKHNPNVMSPTTITDNLRELIWVILDNGGDSLTITIVSTILDNLYQTLNERADLLVGPEKVLYSLSTDFALFLVAYRSDLFIPKVQEKFITVWAMNRCKTLESDSPIHRILSSRNVMLLAQPEKEEVWTVFGKFINKLIEKNVLDINSFSDQCVALFRQNWPVPILKHLSKCLMEVITDFKASDETTEKVKYLLGWIAETYNEIEFCSDYNPID</sequence>
<keyword evidence="2" id="KW-1185">Reference proteome</keyword>
<dbReference type="AlphaFoldDB" id="A0A9B0C2E3"/>
<evidence type="ECO:0000259" key="1">
    <source>
        <dbReference type="Pfam" id="PF15296"/>
    </source>
</evidence>
<evidence type="ECO:0000313" key="2">
    <source>
        <dbReference type="Proteomes" id="UP000835206"/>
    </source>
</evidence>
<feature type="domain" description="Codanin-1 C-terminal" evidence="1">
    <location>
        <begin position="380"/>
        <end position="491"/>
    </location>
</feature>
<dbReference type="GO" id="GO:0005634">
    <property type="term" value="C:nucleus"/>
    <property type="evidence" value="ECO:0007669"/>
    <property type="project" value="TreeGrafter"/>
</dbReference>
<dbReference type="GeneID" id="100645473"/>
<dbReference type="RefSeq" id="XP_012173643.1">
    <property type="nucleotide sequence ID" value="XM_012318253.3"/>
</dbReference>
<accession>A0A9B0C2E3</accession>
<dbReference type="GO" id="GO:0006325">
    <property type="term" value="P:chromatin organization"/>
    <property type="evidence" value="ECO:0007669"/>
    <property type="project" value="TreeGrafter"/>
</dbReference>
<protein>
    <submittedName>
        <fullName evidence="3 4">Codanin-1 isoform X1</fullName>
    </submittedName>
</protein>
<gene>
    <name evidence="3 4" type="primary">LOC100645473</name>
</gene>
<name>A0A9B0C2E3_BOMTE</name>
<evidence type="ECO:0000313" key="4">
    <source>
        <dbReference type="RefSeq" id="XP_012173643.1"/>
    </source>
</evidence>
<dbReference type="RefSeq" id="XP_003402215.1">
    <property type="nucleotide sequence ID" value="XM_003402167.4"/>
</dbReference>
<evidence type="ECO:0000313" key="3">
    <source>
        <dbReference type="RefSeq" id="XP_003402215.1"/>
    </source>
</evidence>
<dbReference type="Pfam" id="PF15296">
    <property type="entry name" value="Codanin-1_C"/>
    <property type="match status" value="1"/>
</dbReference>
<dbReference type="Proteomes" id="UP000835206">
    <property type="component" value="Chromosome 18"/>
</dbReference>
<proteinExistence type="predicted"/>
<dbReference type="CTD" id="46719"/>
<dbReference type="PANTHER" id="PTHR28678:SF1">
    <property type="entry name" value="CODANIN-1"/>
    <property type="match status" value="1"/>
</dbReference>
<dbReference type="OrthoDB" id="20982at2759"/>
<dbReference type="KEGG" id="bter:100645473"/>
<reference evidence="3 4" key="1">
    <citation type="submission" date="2025-04" db="UniProtKB">
        <authorList>
            <consortium name="RefSeq"/>
        </authorList>
    </citation>
    <scope>IDENTIFICATION</scope>
</reference>
<dbReference type="InterPro" id="IPR028171">
    <property type="entry name" value="Codanin-1_C"/>
</dbReference>
<organism evidence="2 3">
    <name type="scientific">Bombus terrestris</name>
    <name type="common">Buff-tailed bumblebee</name>
    <name type="synonym">Apis terrestris</name>
    <dbReference type="NCBI Taxonomy" id="30195"/>
    <lineage>
        <taxon>Eukaryota</taxon>
        <taxon>Metazoa</taxon>
        <taxon>Ecdysozoa</taxon>
        <taxon>Arthropoda</taxon>
        <taxon>Hexapoda</taxon>
        <taxon>Insecta</taxon>
        <taxon>Pterygota</taxon>
        <taxon>Neoptera</taxon>
        <taxon>Endopterygota</taxon>
        <taxon>Hymenoptera</taxon>
        <taxon>Apocrita</taxon>
        <taxon>Aculeata</taxon>
        <taxon>Apoidea</taxon>
        <taxon>Anthophila</taxon>
        <taxon>Apidae</taxon>
        <taxon>Bombus</taxon>
        <taxon>Bombus</taxon>
    </lineage>
</organism>